<evidence type="ECO:0000256" key="1">
    <source>
        <dbReference type="SAM" id="Phobius"/>
    </source>
</evidence>
<keyword evidence="1" id="KW-1133">Transmembrane helix</keyword>
<sequence length="242" mass="27922">MNSNNNNKTGNKSLCIKKFNRNNVKQYKHNQKNLKFLIQLLKSAPKFIIRLIWNIYEKILKEKVPLFQNSIKRLKPPNLMVIIKHAFTNKRYYTFVAVTLCIIAFMVSHSANLYYTKQYESKAVTTWLGSAINKLNNSVVSVNSNTLTKFWNQAKTFRYPIMQTTGLDLMSNREKNAHIVYLKHVASYADEFSRGITKEAMSGVSDYLKNIGTSTLPKAFINMLKGFVRQSTQPNIVPLQLQ</sequence>
<organism evidence="2">
    <name type="scientific">viral metagenome</name>
    <dbReference type="NCBI Taxonomy" id="1070528"/>
    <lineage>
        <taxon>unclassified sequences</taxon>
        <taxon>metagenomes</taxon>
        <taxon>organismal metagenomes</taxon>
    </lineage>
</organism>
<keyword evidence="1" id="KW-0472">Membrane</keyword>
<proteinExistence type="predicted"/>
<accession>A0A6C0F9N4</accession>
<keyword evidence="1" id="KW-0812">Transmembrane</keyword>
<name>A0A6C0F9N4_9ZZZZ</name>
<evidence type="ECO:0000313" key="2">
    <source>
        <dbReference type="EMBL" id="QHT37279.1"/>
    </source>
</evidence>
<dbReference type="EMBL" id="MN738791">
    <property type="protein sequence ID" value="QHT37279.1"/>
    <property type="molecule type" value="Genomic_DNA"/>
</dbReference>
<reference evidence="2" key="1">
    <citation type="journal article" date="2020" name="Nature">
        <title>Giant virus diversity and host interactions through global metagenomics.</title>
        <authorList>
            <person name="Schulz F."/>
            <person name="Roux S."/>
            <person name="Paez-Espino D."/>
            <person name="Jungbluth S."/>
            <person name="Walsh D.A."/>
            <person name="Denef V.J."/>
            <person name="McMahon K.D."/>
            <person name="Konstantinidis K.T."/>
            <person name="Eloe-Fadrosh E.A."/>
            <person name="Kyrpides N.C."/>
            <person name="Woyke T."/>
        </authorList>
    </citation>
    <scope>NUCLEOTIDE SEQUENCE</scope>
    <source>
        <strain evidence="2">GVMAG-S-ERX555967-131</strain>
    </source>
</reference>
<dbReference type="AlphaFoldDB" id="A0A6C0F9N4"/>
<protein>
    <submittedName>
        <fullName evidence="2">Uncharacterized protein</fullName>
    </submittedName>
</protein>
<feature type="transmembrane region" description="Helical" evidence="1">
    <location>
        <begin position="92"/>
        <end position="115"/>
    </location>
</feature>